<protein>
    <submittedName>
        <fullName evidence="9">Kinase-like domain-containing protein</fullName>
    </submittedName>
</protein>
<keyword evidence="2" id="KW-0808">Transferase</keyword>
<dbReference type="InterPro" id="IPR017441">
    <property type="entry name" value="Protein_kinase_ATP_BS"/>
</dbReference>
<keyword evidence="10" id="KW-1185">Reference proteome</keyword>
<feature type="domain" description="Protein kinase" evidence="8">
    <location>
        <begin position="28"/>
        <end position="407"/>
    </location>
</feature>
<dbReference type="OrthoDB" id="5979581at2759"/>
<evidence type="ECO:0000256" key="3">
    <source>
        <dbReference type="ARBA" id="ARBA00022741"/>
    </source>
</evidence>
<evidence type="ECO:0000259" key="8">
    <source>
        <dbReference type="PROSITE" id="PS50011"/>
    </source>
</evidence>
<dbReference type="PANTHER" id="PTHR45646">
    <property type="entry name" value="SERINE/THREONINE-PROTEIN KINASE DOA-RELATED"/>
    <property type="match status" value="1"/>
</dbReference>
<dbReference type="InterPro" id="IPR051175">
    <property type="entry name" value="CLK_kinases"/>
</dbReference>
<feature type="binding site" evidence="6">
    <location>
        <position position="56"/>
    </location>
    <ligand>
        <name>ATP</name>
        <dbReference type="ChEBI" id="CHEBI:30616"/>
    </ligand>
</feature>
<dbReference type="Gene3D" id="1.10.510.10">
    <property type="entry name" value="Transferase(Phosphotransferase) domain 1"/>
    <property type="match status" value="1"/>
</dbReference>
<dbReference type="Pfam" id="PF00069">
    <property type="entry name" value="Pkinase"/>
    <property type="match status" value="1"/>
</dbReference>
<sequence length="413" mass="46819">MYPLSIAKGYIPLQVGQKITMGDEGTEFTVLRKLGWGVSGSVWLVQSEFYGFTAVKILTAVESSACADRYRFELEALNRLHELREAAKAAPSKPLPLGWRYCIPSINVLSVDSSHAGHYAILLPPCSSSLEKFIIDARRESAGFRFELCHIKRILRQVSVALHFFHLTNMVHTDLKSSNIFIPLEGEFQPELLQYLQTHPALMYEPHIDPQISPKPIVTYRSQTLPRIGPASFDKWHVILGDYGEAIPVEQTHRPERQNAMPIGMRAPELTLGVSWGQPIDVWALGVLAFELVTADMGRIFDVDPIPGMCVDEIRLARMEELCGPFPESMVVNAPNRGRFFTHDGRLANPILNHVPRQGNLRERIVRARPDWSEKDVSETERFVRRCLTIDPIARPTVKELVDDQWYSHIAYD</sequence>
<dbReference type="AlphaFoldDB" id="A0A5C3QD87"/>
<dbReference type="PROSITE" id="PS00108">
    <property type="entry name" value="PROTEIN_KINASE_ST"/>
    <property type="match status" value="1"/>
</dbReference>
<evidence type="ECO:0000256" key="1">
    <source>
        <dbReference type="ARBA" id="ARBA00022527"/>
    </source>
</evidence>
<dbReference type="PANTHER" id="PTHR45646:SF11">
    <property type="entry name" value="SERINE_THREONINE-PROTEIN KINASE DOA"/>
    <property type="match status" value="1"/>
</dbReference>
<dbReference type="PROSITE" id="PS00107">
    <property type="entry name" value="PROTEIN_KINASE_ATP"/>
    <property type="match status" value="1"/>
</dbReference>
<dbReference type="GO" id="GO:0004674">
    <property type="term" value="F:protein serine/threonine kinase activity"/>
    <property type="evidence" value="ECO:0007669"/>
    <property type="project" value="UniProtKB-KW"/>
</dbReference>
<dbReference type="GO" id="GO:0005634">
    <property type="term" value="C:nucleus"/>
    <property type="evidence" value="ECO:0007669"/>
    <property type="project" value="TreeGrafter"/>
</dbReference>
<dbReference type="InterPro" id="IPR000719">
    <property type="entry name" value="Prot_kinase_dom"/>
</dbReference>
<reference evidence="9 10" key="1">
    <citation type="journal article" date="2019" name="Nat. Ecol. Evol.">
        <title>Megaphylogeny resolves global patterns of mushroom evolution.</title>
        <authorList>
            <person name="Varga T."/>
            <person name="Krizsan K."/>
            <person name="Foldi C."/>
            <person name="Dima B."/>
            <person name="Sanchez-Garcia M."/>
            <person name="Sanchez-Ramirez S."/>
            <person name="Szollosi G.J."/>
            <person name="Szarkandi J.G."/>
            <person name="Papp V."/>
            <person name="Albert L."/>
            <person name="Andreopoulos W."/>
            <person name="Angelini C."/>
            <person name="Antonin V."/>
            <person name="Barry K.W."/>
            <person name="Bougher N.L."/>
            <person name="Buchanan P."/>
            <person name="Buyck B."/>
            <person name="Bense V."/>
            <person name="Catcheside P."/>
            <person name="Chovatia M."/>
            <person name="Cooper J."/>
            <person name="Damon W."/>
            <person name="Desjardin D."/>
            <person name="Finy P."/>
            <person name="Geml J."/>
            <person name="Haridas S."/>
            <person name="Hughes K."/>
            <person name="Justo A."/>
            <person name="Karasinski D."/>
            <person name="Kautmanova I."/>
            <person name="Kiss B."/>
            <person name="Kocsube S."/>
            <person name="Kotiranta H."/>
            <person name="LaButti K.M."/>
            <person name="Lechner B.E."/>
            <person name="Liimatainen K."/>
            <person name="Lipzen A."/>
            <person name="Lukacs Z."/>
            <person name="Mihaltcheva S."/>
            <person name="Morgado L.N."/>
            <person name="Niskanen T."/>
            <person name="Noordeloos M.E."/>
            <person name="Ohm R.A."/>
            <person name="Ortiz-Santana B."/>
            <person name="Ovrebo C."/>
            <person name="Racz N."/>
            <person name="Riley R."/>
            <person name="Savchenko A."/>
            <person name="Shiryaev A."/>
            <person name="Soop K."/>
            <person name="Spirin V."/>
            <person name="Szebenyi C."/>
            <person name="Tomsovsky M."/>
            <person name="Tulloss R.E."/>
            <person name="Uehling J."/>
            <person name="Grigoriev I.V."/>
            <person name="Vagvolgyi C."/>
            <person name="Papp T."/>
            <person name="Martin F.M."/>
            <person name="Miettinen O."/>
            <person name="Hibbett D.S."/>
            <person name="Nagy L.G."/>
        </authorList>
    </citation>
    <scope>NUCLEOTIDE SEQUENCE [LARGE SCALE GENOMIC DNA]</scope>
    <source>
        <strain evidence="9 10">CBS 309.79</strain>
    </source>
</reference>
<dbReference type="SUPFAM" id="SSF56112">
    <property type="entry name" value="Protein kinase-like (PK-like)"/>
    <property type="match status" value="1"/>
</dbReference>
<dbReference type="EMBL" id="ML178840">
    <property type="protein sequence ID" value="TFK98390.1"/>
    <property type="molecule type" value="Genomic_DNA"/>
</dbReference>
<accession>A0A5C3QD87</accession>
<evidence type="ECO:0000256" key="5">
    <source>
        <dbReference type="ARBA" id="ARBA00022840"/>
    </source>
</evidence>
<name>A0A5C3QD87_9AGAR</name>
<keyword evidence="3 6" id="KW-0547">Nucleotide-binding</keyword>
<evidence type="ECO:0000313" key="9">
    <source>
        <dbReference type="EMBL" id="TFK98390.1"/>
    </source>
</evidence>
<dbReference type="InterPro" id="IPR011009">
    <property type="entry name" value="Kinase-like_dom_sf"/>
</dbReference>
<evidence type="ECO:0000256" key="7">
    <source>
        <dbReference type="RuleBase" id="RU000304"/>
    </source>
</evidence>
<dbReference type="Proteomes" id="UP000305067">
    <property type="component" value="Unassembled WGS sequence"/>
</dbReference>
<evidence type="ECO:0000313" key="10">
    <source>
        <dbReference type="Proteomes" id="UP000305067"/>
    </source>
</evidence>
<evidence type="ECO:0000256" key="2">
    <source>
        <dbReference type="ARBA" id="ARBA00022679"/>
    </source>
</evidence>
<keyword evidence="5 6" id="KW-0067">ATP-binding</keyword>
<evidence type="ECO:0000256" key="6">
    <source>
        <dbReference type="PROSITE-ProRule" id="PRU10141"/>
    </source>
</evidence>
<organism evidence="9 10">
    <name type="scientific">Pterulicium gracile</name>
    <dbReference type="NCBI Taxonomy" id="1884261"/>
    <lineage>
        <taxon>Eukaryota</taxon>
        <taxon>Fungi</taxon>
        <taxon>Dikarya</taxon>
        <taxon>Basidiomycota</taxon>
        <taxon>Agaricomycotina</taxon>
        <taxon>Agaricomycetes</taxon>
        <taxon>Agaricomycetidae</taxon>
        <taxon>Agaricales</taxon>
        <taxon>Pleurotineae</taxon>
        <taxon>Pterulaceae</taxon>
        <taxon>Pterulicium</taxon>
    </lineage>
</organism>
<evidence type="ECO:0000256" key="4">
    <source>
        <dbReference type="ARBA" id="ARBA00022777"/>
    </source>
</evidence>
<dbReference type="STRING" id="1884261.A0A5C3QD87"/>
<proteinExistence type="inferred from homology"/>
<keyword evidence="1 7" id="KW-0723">Serine/threonine-protein kinase</keyword>
<dbReference type="SMART" id="SM00220">
    <property type="entry name" value="S_TKc"/>
    <property type="match status" value="1"/>
</dbReference>
<dbReference type="PROSITE" id="PS50011">
    <property type="entry name" value="PROTEIN_KINASE_DOM"/>
    <property type="match status" value="1"/>
</dbReference>
<keyword evidence="4 9" id="KW-0418">Kinase</keyword>
<dbReference type="Gene3D" id="3.30.200.20">
    <property type="entry name" value="Phosphorylase Kinase, domain 1"/>
    <property type="match status" value="1"/>
</dbReference>
<dbReference type="GO" id="GO:0005524">
    <property type="term" value="F:ATP binding"/>
    <property type="evidence" value="ECO:0007669"/>
    <property type="project" value="UniProtKB-UniRule"/>
</dbReference>
<gene>
    <name evidence="9" type="ORF">BDV98DRAFT_585015</name>
</gene>
<dbReference type="InterPro" id="IPR008271">
    <property type="entry name" value="Ser/Thr_kinase_AS"/>
</dbReference>
<comment type="similarity">
    <text evidence="7">Belongs to the protein kinase superfamily.</text>
</comment>